<sequence>MWHDIFISQSVINKAMQLVARQRAKGEVRNCLRAFLNWEKNAPVDVGFMVSKLLLTIQLCPKTEFQSSETFGEDLSDNTWEYIFAIDLLCCHQKWIWTHDNIISKELWPVMDKWIKYRKGHANIAYTPDIIIASILRLIGRLGQLGLKEGFPSAVKNISSVIGMFIQHAQDEDIPWGIQLAAVYALCDLSPSNPAEISKILEAWRQETAHSVPSAVLSCLEEVSSLCAEEPGRVNSGDVSPPTLSVPSSSR</sequence>
<feature type="domain" description="Little elongation complex subunit 1 C-terminal" evidence="2">
    <location>
        <begin position="31"/>
        <end position="223"/>
    </location>
</feature>
<dbReference type="AlphaFoldDB" id="A0A452QWS1"/>
<reference evidence="4" key="1">
    <citation type="submission" date="2016-06" db="EMBL/GenBank/DDBJ databases">
        <title>De novo assembly and RNA-Seq shows season-dependent expression and editing in black bear kidneys.</title>
        <authorList>
            <person name="Korstanje R."/>
            <person name="Srivastava A."/>
            <person name="Sarsani V.K."/>
            <person name="Sheehan S.M."/>
            <person name="Seger R.L."/>
            <person name="Barter M.E."/>
            <person name="Lindqvist C."/>
            <person name="Brody L.C."/>
            <person name="Mullikin J.C."/>
        </authorList>
    </citation>
    <scope>NUCLEOTIDE SEQUENCE [LARGE SCALE GENOMIC DNA]</scope>
</reference>
<evidence type="ECO:0000313" key="3">
    <source>
        <dbReference type="Ensembl" id="ENSUAMP00000010217.1"/>
    </source>
</evidence>
<accession>A0A452QWS1</accession>
<evidence type="ECO:0000259" key="2">
    <source>
        <dbReference type="Pfam" id="PF25817"/>
    </source>
</evidence>
<name>A0A452QWS1_URSAM</name>
<proteinExistence type="predicted"/>
<feature type="compositionally biased region" description="Low complexity" evidence="1">
    <location>
        <begin position="239"/>
        <end position="251"/>
    </location>
</feature>
<protein>
    <recommendedName>
        <fullName evidence="2">Little elongation complex subunit 1 C-terminal domain-containing protein</fullName>
    </recommendedName>
</protein>
<reference evidence="3" key="2">
    <citation type="submission" date="2025-08" db="UniProtKB">
        <authorList>
            <consortium name="Ensembl"/>
        </authorList>
    </citation>
    <scope>IDENTIFICATION</scope>
</reference>
<dbReference type="PANTHER" id="PTHR11852">
    <property type="entry name" value="PLATELET-ACTIVATING FACTOR ACETYLHYDROLASE"/>
    <property type="match status" value="1"/>
</dbReference>
<feature type="region of interest" description="Disordered" evidence="1">
    <location>
        <begin position="231"/>
        <end position="251"/>
    </location>
</feature>
<reference evidence="3" key="3">
    <citation type="submission" date="2025-09" db="UniProtKB">
        <authorList>
            <consortium name="Ensembl"/>
        </authorList>
    </citation>
    <scope>IDENTIFICATION</scope>
</reference>
<keyword evidence="4" id="KW-1185">Reference proteome</keyword>
<dbReference type="InterPro" id="IPR057881">
    <property type="entry name" value="ICE1_C"/>
</dbReference>
<evidence type="ECO:0000256" key="1">
    <source>
        <dbReference type="SAM" id="MobiDB-lite"/>
    </source>
</evidence>
<dbReference type="PANTHER" id="PTHR11852:SF4">
    <property type="entry name" value="LITTLE ELONGATION COMPLEX SUBUNIT 1"/>
    <property type="match status" value="1"/>
</dbReference>
<dbReference type="OMA" id="NTFGRHA"/>
<organism evidence="3 4">
    <name type="scientific">Ursus americanus</name>
    <name type="common">American black bear</name>
    <name type="synonym">Euarctos americanus</name>
    <dbReference type="NCBI Taxonomy" id="9643"/>
    <lineage>
        <taxon>Eukaryota</taxon>
        <taxon>Metazoa</taxon>
        <taxon>Chordata</taxon>
        <taxon>Craniata</taxon>
        <taxon>Vertebrata</taxon>
        <taxon>Euteleostomi</taxon>
        <taxon>Mammalia</taxon>
        <taxon>Eutheria</taxon>
        <taxon>Laurasiatheria</taxon>
        <taxon>Carnivora</taxon>
        <taxon>Caniformia</taxon>
        <taxon>Ursidae</taxon>
        <taxon>Ursus</taxon>
    </lineage>
</organism>
<dbReference type="Pfam" id="PF25817">
    <property type="entry name" value="ICE1_C"/>
    <property type="match status" value="1"/>
</dbReference>
<dbReference type="Proteomes" id="UP000291022">
    <property type="component" value="Unassembled WGS sequence"/>
</dbReference>
<evidence type="ECO:0000313" key="4">
    <source>
        <dbReference type="Proteomes" id="UP000291022"/>
    </source>
</evidence>
<dbReference type="GeneTree" id="ENSGT00950000183199"/>
<dbReference type="Ensembl" id="ENSUAMT00000011487.1">
    <property type="protein sequence ID" value="ENSUAMP00000010217.1"/>
    <property type="gene ID" value="ENSUAMG00000008419.1"/>
</dbReference>